<evidence type="ECO:0000313" key="3">
    <source>
        <dbReference type="Proteomes" id="UP000054549"/>
    </source>
</evidence>
<sequence>MTAVHREDFDADIQSEGSPSQSPPSRAELCTQPIPHRPHPLGGGSIRPSAKSWHKDHASLQFRRGRRKALS</sequence>
<evidence type="ECO:0000313" key="2">
    <source>
        <dbReference type="EMBL" id="KIL67624.1"/>
    </source>
</evidence>
<gene>
    <name evidence="2" type="ORF">M378DRAFT_159446</name>
</gene>
<organism evidence="2 3">
    <name type="scientific">Amanita muscaria (strain Koide BX008)</name>
    <dbReference type="NCBI Taxonomy" id="946122"/>
    <lineage>
        <taxon>Eukaryota</taxon>
        <taxon>Fungi</taxon>
        <taxon>Dikarya</taxon>
        <taxon>Basidiomycota</taxon>
        <taxon>Agaricomycotina</taxon>
        <taxon>Agaricomycetes</taxon>
        <taxon>Agaricomycetidae</taxon>
        <taxon>Agaricales</taxon>
        <taxon>Pluteineae</taxon>
        <taxon>Amanitaceae</taxon>
        <taxon>Amanita</taxon>
    </lineage>
</organism>
<accession>A0A0C2TKR7</accession>
<dbReference type="HOGENOM" id="CLU_2739470_0_0_1"/>
<evidence type="ECO:0000256" key="1">
    <source>
        <dbReference type="SAM" id="MobiDB-lite"/>
    </source>
</evidence>
<dbReference type="Proteomes" id="UP000054549">
    <property type="component" value="Unassembled WGS sequence"/>
</dbReference>
<protein>
    <submittedName>
        <fullName evidence="2">Uncharacterized protein</fullName>
    </submittedName>
</protein>
<dbReference type="InParanoid" id="A0A0C2TKR7"/>
<proteinExistence type="predicted"/>
<dbReference type="EMBL" id="KN818231">
    <property type="protein sequence ID" value="KIL67624.1"/>
    <property type="molecule type" value="Genomic_DNA"/>
</dbReference>
<name>A0A0C2TKR7_AMAMK</name>
<reference evidence="2 3" key="1">
    <citation type="submission" date="2014-04" db="EMBL/GenBank/DDBJ databases">
        <title>Evolutionary Origins and Diversification of the Mycorrhizal Mutualists.</title>
        <authorList>
            <consortium name="DOE Joint Genome Institute"/>
            <consortium name="Mycorrhizal Genomics Consortium"/>
            <person name="Kohler A."/>
            <person name="Kuo A."/>
            <person name="Nagy L.G."/>
            <person name="Floudas D."/>
            <person name="Copeland A."/>
            <person name="Barry K.W."/>
            <person name="Cichocki N."/>
            <person name="Veneault-Fourrey C."/>
            <person name="LaButti K."/>
            <person name="Lindquist E.A."/>
            <person name="Lipzen A."/>
            <person name="Lundell T."/>
            <person name="Morin E."/>
            <person name="Murat C."/>
            <person name="Riley R."/>
            <person name="Ohm R."/>
            <person name="Sun H."/>
            <person name="Tunlid A."/>
            <person name="Henrissat B."/>
            <person name="Grigoriev I.V."/>
            <person name="Hibbett D.S."/>
            <person name="Martin F."/>
        </authorList>
    </citation>
    <scope>NUCLEOTIDE SEQUENCE [LARGE SCALE GENOMIC DNA]</scope>
    <source>
        <strain evidence="2 3">Koide BX008</strain>
    </source>
</reference>
<feature type="region of interest" description="Disordered" evidence="1">
    <location>
        <begin position="1"/>
        <end position="71"/>
    </location>
</feature>
<keyword evidence="3" id="KW-1185">Reference proteome</keyword>
<dbReference type="AlphaFoldDB" id="A0A0C2TKR7"/>